<protein>
    <submittedName>
        <fullName evidence="1">Unnamed protein product</fullName>
    </submittedName>
</protein>
<sequence length="203" mass="22763">MESMENFTRAVKEHGNLIIQLASLNDDSSLDAIQFISKLTPELQSQYKVGKVVLGYKYTSFKLVPNLVATATISIACTEESQKVKEFSNRKSIFDSIPNTVEEVLLKPKDLISITPINLPLQVKKLRIMCSVNLLNFLQMNLSGHMLLPEVELETGFLESLNSDSNYNHANELVDGLLIVCHAISRHCYLLITMDGLNVRSHL</sequence>
<name>A0ACB5SUC3_AMBMO</name>
<evidence type="ECO:0000313" key="1">
    <source>
        <dbReference type="EMBL" id="GME71937.1"/>
    </source>
</evidence>
<evidence type="ECO:0000313" key="2">
    <source>
        <dbReference type="Proteomes" id="UP001165064"/>
    </source>
</evidence>
<dbReference type="Proteomes" id="UP001165064">
    <property type="component" value="Unassembled WGS sequence"/>
</dbReference>
<organism evidence="1 2">
    <name type="scientific">Ambrosiozyma monospora</name>
    <name type="common">Yeast</name>
    <name type="synonym">Endomycopsis monosporus</name>
    <dbReference type="NCBI Taxonomy" id="43982"/>
    <lineage>
        <taxon>Eukaryota</taxon>
        <taxon>Fungi</taxon>
        <taxon>Dikarya</taxon>
        <taxon>Ascomycota</taxon>
        <taxon>Saccharomycotina</taxon>
        <taxon>Pichiomycetes</taxon>
        <taxon>Pichiales</taxon>
        <taxon>Pichiaceae</taxon>
        <taxon>Ambrosiozyma</taxon>
    </lineage>
</organism>
<keyword evidence="2" id="KW-1185">Reference proteome</keyword>
<gene>
    <name evidence="1" type="ORF">Amon02_000077700</name>
</gene>
<dbReference type="EMBL" id="BSXS01000309">
    <property type="protein sequence ID" value="GME71937.1"/>
    <property type="molecule type" value="Genomic_DNA"/>
</dbReference>
<proteinExistence type="predicted"/>
<accession>A0ACB5SUC3</accession>
<reference evidence="1" key="1">
    <citation type="submission" date="2023-04" db="EMBL/GenBank/DDBJ databases">
        <title>Ambrosiozyma monospora NBRC 10751.</title>
        <authorList>
            <person name="Ichikawa N."/>
            <person name="Sato H."/>
            <person name="Tonouchi N."/>
        </authorList>
    </citation>
    <scope>NUCLEOTIDE SEQUENCE</scope>
    <source>
        <strain evidence="1">NBRC 10751</strain>
    </source>
</reference>
<comment type="caution">
    <text evidence="1">The sequence shown here is derived from an EMBL/GenBank/DDBJ whole genome shotgun (WGS) entry which is preliminary data.</text>
</comment>